<evidence type="ECO:0000313" key="1">
    <source>
        <dbReference type="EMBL" id="MDJ1183379.1"/>
    </source>
</evidence>
<comment type="caution">
    <text evidence="1">The sequence shown here is derived from an EMBL/GenBank/DDBJ whole genome shotgun (WGS) entry which is preliminary data.</text>
</comment>
<dbReference type="RefSeq" id="WP_283758079.1">
    <property type="nucleotide sequence ID" value="NZ_JAQOSQ010000007.1"/>
</dbReference>
<protein>
    <submittedName>
        <fullName evidence="1">Heterocyst frequency control protein PatD</fullName>
    </submittedName>
</protein>
<organism evidence="1 2">
    <name type="scientific">Roseofilum casamattae BLCC-M143</name>
    <dbReference type="NCBI Taxonomy" id="3022442"/>
    <lineage>
        <taxon>Bacteria</taxon>
        <taxon>Bacillati</taxon>
        <taxon>Cyanobacteriota</taxon>
        <taxon>Cyanophyceae</taxon>
        <taxon>Desertifilales</taxon>
        <taxon>Desertifilaceae</taxon>
        <taxon>Roseofilum</taxon>
        <taxon>Roseofilum casamattae</taxon>
    </lineage>
</organism>
<keyword evidence="2" id="KW-1185">Reference proteome</keyword>
<dbReference type="EMBL" id="JAQOSQ010000007">
    <property type="protein sequence ID" value="MDJ1183379.1"/>
    <property type="molecule type" value="Genomic_DNA"/>
</dbReference>
<sequence>MLSERYKQVYECFVECLQQLSEVAIAPASAEELVAACDRVQDFFVREIAELTGEEEGKSVAPLWQSVHTEMHREMKLLMTEMTFYRIARSPGMQEQRKIKIGDRSGKLISYCHTILEID</sequence>
<accession>A0ABT7BXY0</accession>
<evidence type="ECO:0000313" key="2">
    <source>
        <dbReference type="Proteomes" id="UP001232992"/>
    </source>
</evidence>
<dbReference type="InterPro" id="IPR047810">
    <property type="entry name" value="PatD-like"/>
</dbReference>
<dbReference type="NCBIfam" id="NF037954">
    <property type="entry name" value="het_cyst_PatD"/>
    <property type="match status" value="1"/>
</dbReference>
<proteinExistence type="predicted"/>
<dbReference type="Proteomes" id="UP001232992">
    <property type="component" value="Unassembled WGS sequence"/>
</dbReference>
<name>A0ABT7BXY0_9CYAN</name>
<reference evidence="1 2" key="1">
    <citation type="submission" date="2023-01" db="EMBL/GenBank/DDBJ databases">
        <title>Novel diversity within Roseofilum (Cyanobacteria; Desertifilaceae) from marine benthic mats with descriptions of four novel species.</title>
        <authorList>
            <person name="Wang Y."/>
            <person name="Berthold D.E."/>
            <person name="Hu J."/>
            <person name="Lefler F.W."/>
            <person name="Laughinghouse H.D. IV."/>
        </authorList>
    </citation>
    <scope>NUCLEOTIDE SEQUENCE [LARGE SCALE GENOMIC DNA]</scope>
    <source>
        <strain evidence="1 2">BLCC-M143</strain>
    </source>
</reference>
<gene>
    <name evidence="1" type="primary">patD</name>
    <name evidence="1" type="ORF">PMH09_09220</name>
</gene>